<dbReference type="InterPro" id="IPR020864">
    <property type="entry name" value="MACPF"/>
</dbReference>
<proteinExistence type="predicted"/>
<evidence type="ECO:0000259" key="2">
    <source>
        <dbReference type="Pfam" id="PF01823"/>
    </source>
</evidence>
<gene>
    <name evidence="3" type="ORF">NAEGRDRAFT_70333</name>
</gene>
<evidence type="ECO:0000256" key="1">
    <source>
        <dbReference type="SAM" id="SignalP"/>
    </source>
</evidence>
<keyword evidence="4" id="KW-1185">Reference proteome</keyword>
<accession>D2VN11</accession>
<protein>
    <submittedName>
        <fullName evidence="3">Predicted protein</fullName>
    </submittedName>
</protein>
<feature type="domain" description="MACPF" evidence="2">
    <location>
        <begin position="183"/>
        <end position="344"/>
    </location>
</feature>
<sequence length="544" mass="61463">MKLERFLLLGVTMWMVVAMLWNGKINPTCSTSVSSPVLLMVNAQQDLSLEDFEQLIKKTLRKDCPHLKKAVKDGWSVCDKEYGELDLAGKASSSEVDMSLIRSGYGYSPVEHEIKLQVLESANASIIDPPMVETKEMHFSKVRDFYNHVYNMNSTSHVAVLYSDTLENAKQTFTTLFKSKTDIHAVDTKYAHYSVKTTKQLQFTTSFQTILQKLPMSYHSKIYERFINIFGSQVMTSVLYGGLVGQTSIIKSCYSSESAVKYSQARLQKLMTGTSDVDIPNTFLKYSKIISSDIIGGNPEISSIKKRVSTFPKNSSPIKFQTVPIWKLIPEENYQREHLKTAYDNLMTKSANKFEKLISDIENLKLKQSGAAIPAKLFYSQSECGFNFAKDRCYGKRKTSCKGNKRSACTGLVNKKSDIHIVRGAPSKVIDKLCPFEYRMTIFPTDVYGCRSAAVRLFVSRNWQDEIQVSVVYSFIDDNYKLVEQVVYVSPPQKQGGCIQVSTSNFNNEELSTSLKGLKWRLCTNCMPMIGKDHSLKCGCPYLV</sequence>
<dbReference type="InParanoid" id="D2VN11"/>
<dbReference type="Proteomes" id="UP000006671">
    <property type="component" value="Unassembled WGS sequence"/>
</dbReference>
<dbReference type="KEGG" id="ngr:NAEGRDRAFT_70333"/>
<evidence type="ECO:0000313" key="3">
    <source>
        <dbReference type="EMBL" id="EFC41838.1"/>
    </source>
</evidence>
<feature type="chain" id="PRO_5003037698" evidence="1">
    <location>
        <begin position="19"/>
        <end position="544"/>
    </location>
</feature>
<dbReference type="GeneID" id="8851516"/>
<dbReference type="EMBL" id="GG738883">
    <property type="protein sequence ID" value="EFC41838.1"/>
    <property type="molecule type" value="Genomic_DNA"/>
</dbReference>
<keyword evidence="1" id="KW-0732">Signal</keyword>
<dbReference type="RefSeq" id="XP_002674582.1">
    <property type="nucleotide sequence ID" value="XM_002674536.1"/>
</dbReference>
<dbReference type="AlphaFoldDB" id="D2VN11"/>
<dbReference type="Pfam" id="PF01823">
    <property type="entry name" value="MACPF"/>
    <property type="match status" value="1"/>
</dbReference>
<name>D2VN11_NAEGR</name>
<organism evidence="4">
    <name type="scientific">Naegleria gruberi</name>
    <name type="common">Amoeba</name>
    <dbReference type="NCBI Taxonomy" id="5762"/>
    <lineage>
        <taxon>Eukaryota</taxon>
        <taxon>Discoba</taxon>
        <taxon>Heterolobosea</taxon>
        <taxon>Tetramitia</taxon>
        <taxon>Eutetramitia</taxon>
        <taxon>Vahlkampfiidae</taxon>
        <taxon>Naegleria</taxon>
    </lineage>
</organism>
<reference evidence="3 4" key="1">
    <citation type="journal article" date="2010" name="Cell">
        <title>The genome of Naegleria gruberi illuminates early eukaryotic versatility.</title>
        <authorList>
            <person name="Fritz-Laylin L.K."/>
            <person name="Prochnik S.E."/>
            <person name="Ginger M.L."/>
            <person name="Dacks J.B."/>
            <person name="Carpenter M.L."/>
            <person name="Field M.C."/>
            <person name="Kuo A."/>
            <person name="Paredez A."/>
            <person name="Chapman J."/>
            <person name="Pham J."/>
            <person name="Shu S."/>
            <person name="Neupane R."/>
            <person name="Cipriano M."/>
            <person name="Mancuso J."/>
            <person name="Tu H."/>
            <person name="Salamov A."/>
            <person name="Lindquist E."/>
            <person name="Shapiro H."/>
            <person name="Lucas S."/>
            <person name="Grigoriev I.V."/>
            <person name="Cande W.Z."/>
            <person name="Fulton C."/>
            <person name="Rokhsar D.S."/>
            <person name="Dawson S.C."/>
        </authorList>
    </citation>
    <scope>NUCLEOTIDE SEQUENCE [LARGE SCALE GENOMIC DNA]</scope>
    <source>
        <strain evidence="3 4">NEG-M</strain>
    </source>
</reference>
<feature type="signal peptide" evidence="1">
    <location>
        <begin position="1"/>
        <end position="18"/>
    </location>
</feature>
<evidence type="ECO:0000313" key="4">
    <source>
        <dbReference type="Proteomes" id="UP000006671"/>
    </source>
</evidence>
<dbReference type="OrthoDB" id="10341082at2759"/>
<dbReference type="VEuPathDB" id="AmoebaDB:NAEGRDRAFT_70333"/>